<dbReference type="Gene3D" id="3.40.30.10">
    <property type="entry name" value="Glutaredoxin"/>
    <property type="match status" value="1"/>
</dbReference>
<dbReference type="PANTHER" id="PTHR42852">
    <property type="entry name" value="THIOL:DISULFIDE INTERCHANGE PROTEIN DSBE"/>
    <property type="match status" value="1"/>
</dbReference>
<reference evidence="3 4" key="1">
    <citation type="submission" date="2019-10" db="EMBL/GenBank/DDBJ databases">
        <title>Nocardioides novel species isolated from the excrement of Marmot.</title>
        <authorList>
            <person name="Zhang G."/>
        </authorList>
    </citation>
    <scope>NUCLEOTIDE SEQUENCE [LARGE SCALE GENOMIC DNA]</scope>
    <source>
        <strain evidence="4">zg-579</strain>
    </source>
</reference>
<organism evidence="3 4">
    <name type="scientific">Nocardioides marmotae</name>
    <dbReference type="NCBI Taxonomy" id="2663857"/>
    <lineage>
        <taxon>Bacteria</taxon>
        <taxon>Bacillati</taxon>
        <taxon>Actinomycetota</taxon>
        <taxon>Actinomycetes</taxon>
        <taxon>Propionibacteriales</taxon>
        <taxon>Nocardioidaceae</taxon>
        <taxon>Nocardioides</taxon>
    </lineage>
</organism>
<dbReference type="AlphaFoldDB" id="A0A6I3J8T7"/>
<dbReference type="GO" id="GO:0017004">
    <property type="term" value="P:cytochrome complex assembly"/>
    <property type="evidence" value="ECO:0007669"/>
    <property type="project" value="UniProtKB-KW"/>
</dbReference>
<dbReference type="InterPro" id="IPR050553">
    <property type="entry name" value="Thioredoxin_ResA/DsbE_sf"/>
</dbReference>
<evidence type="ECO:0000313" key="4">
    <source>
        <dbReference type="Proteomes" id="UP000433406"/>
    </source>
</evidence>
<evidence type="ECO:0000256" key="2">
    <source>
        <dbReference type="ARBA" id="ARBA00022748"/>
    </source>
</evidence>
<evidence type="ECO:0000256" key="1">
    <source>
        <dbReference type="ARBA" id="ARBA00004196"/>
    </source>
</evidence>
<dbReference type="InterPro" id="IPR036249">
    <property type="entry name" value="Thioredoxin-like_sf"/>
</dbReference>
<dbReference type="CDD" id="cd02966">
    <property type="entry name" value="TlpA_like_family"/>
    <property type="match status" value="1"/>
</dbReference>
<dbReference type="InterPro" id="IPR013740">
    <property type="entry name" value="Redoxin"/>
</dbReference>
<keyword evidence="2" id="KW-0201">Cytochrome c-type biogenesis</keyword>
<sequence length="185" mass="19493">MSKRRTLPALIGTAVLLAATACSGSGASEAPEDEAPTGLGWVTLDDPKAVELPAGDPIGSRGGVDAAIDTGKPVLLNFWASWCVPCRAEMPLLADVAERDDVEVVGVSLDQFEDKAVEFLDETEADYPSWRDPDMELMASYAPAVSPNRLPATVLIVDGEVVAAHPGEFTSAEDLSAERLRELAG</sequence>
<dbReference type="Proteomes" id="UP000433406">
    <property type="component" value="Unassembled WGS sequence"/>
</dbReference>
<dbReference type="EMBL" id="WLCI01000002">
    <property type="protein sequence ID" value="MTB93650.1"/>
    <property type="molecule type" value="Genomic_DNA"/>
</dbReference>
<proteinExistence type="predicted"/>
<gene>
    <name evidence="3" type="ORF">GGQ22_01000</name>
</gene>
<dbReference type="InterPro" id="IPR017937">
    <property type="entry name" value="Thioredoxin_CS"/>
</dbReference>
<protein>
    <submittedName>
        <fullName evidence="3">Redoxin family protein</fullName>
    </submittedName>
</protein>
<dbReference type="PANTHER" id="PTHR42852:SF13">
    <property type="entry name" value="PROTEIN DIPZ"/>
    <property type="match status" value="1"/>
</dbReference>
<keyword evidence="4" id="KW-1185">Reference proteome</keyword>
<dbReference type="SUPFAM" id="SSF52833">
    <property type="entry name" value="Thioredoxin-like"/>
    <property type="match status" value="1"/>
</dbReference>
<accession>A0A6I3J8T7</accession>
<dbReference type="RefSeq" id="WP_154613494.1">
    <property type="nucleotide sequence ID" value="NZ_CP053660.1"/>
</dbReference>
<comment type="caution">
    <text evidence="3">The sequence shown here is derived from an EMBL/GenBank/DDBJ whole genome shotgun (WGS) entry which is preliminary data.</text>
</comment>
<evidence type="ECO:0000313" key="3">
    <source>
        <dbReference type="EMBL" id="MTB93650.1"/>
    </source>
</evidence>
<comment type="subcellular location">
    <subcellularLocation>
        <location evidence="1">Cell envelope</location>
    </subcellularLocation>
</comment>
<dbReference type="PROSITE" id="PS00194">
    <property type="entry name" value="THIOREDOXIN_1"/>
    <property type="match status" value="1"/>
</dbReference>
<name>A0A6I3J8T7_9ACTN</name>
<dbReference type="PROSITE" id="PS51257">
    <property type="entry name" value="PROKAR_LIPOPROTEIN"/>
    <property type="match status" value="1"/>
</dbReference>
<dbReference type="GO" id="GO:0030313">
    <property type="term" value="C:cell envelope"/>
    <property type="evidence" value="ECO:0007669"/>
    <property type="project" value="UniProtKB-SubCell"/>
</dbReference>
<dbReference type="Pfam" id="PF08534">
    <property type="entry name" value="Redoxin"/>
    <property type="match status" value="1"/>
</dbReference>
<dbReference type="InterPro" id="IPR013766">
    <property type="entry name" value="Thioredoxin_domain"/>
</dbReference>
<dbReference type="PROSITE" id="PS51352">
    <property type="entry name" value="THIOREDOXIN_2"/>
    <property type="match status" value="1"/>
</dbReference>
<dbReference type="GO" id="GO:0016491">
    <property type="term" value="F:oxidoreductase activity"/>
    <property type="evidence" value="ECO:0007669"/>
    <property type="project" value="InterPro"/>
</dbReference>